<dbReference type="Proteomes" id="UP001165136">
    <property type="component" value="Unassembled WGS sequence"/>
</dbReference>
<dbReference type="Gene3D" id="3.40.50.1010">
    <property type="entry name" value="5'-nuclease"/>
    <property type="match status" value="1"/>
</dbReference>
<organism evidence="6 7">
    <name type="scientific">Amycolatopsis taiwanensis</name>
    <dbReference type="NCBI Taxonomy" id="342230"/>
    <lineage>
        <taxon>Bacteria</taxon>
        <taxon>Bacillati</taxon>
        <taxon>Actinomycetota</taxon>
        <taxon>Actinomycetes</taxon>
        <taxon>Pseudonocardiales</taxon>
        <taxon>Pseudonocardiaceae</taxon>
        <taxon>Amycolatopsis</taxon>
    </lineage>
</organism>
<dbReference type="InterPro" id="IPR029060">
    <property type="entry name" value="PIN-like_dom_sf"/>
</dbReference>
<evidence type="ECO:0000256" key="4">
    <source>
        <dbReference type="ARBA" id="ARBA00022842"/>
    </source>
</evidence>
<evidence type="ECO:0000313" key="7">
    <source>
        <dbReference type="Proteomes" id="UP001165136"/>
    </source>
</evidence>
<evidence type="ECO:0000256" key="2">
    <source>
        <dbReference type="ARBA" id="ARBA00022723"/>
    </source>
</evidence>
<keyword evidence="2" id="KW-0479">Metal-binding</keyword>
<proteinExistence type="predicted"/>
<dbReference type="SUPFAM" id="SSF88723">
    <property type="entry name" value="PIN domain-like"/>
    <property type="match status" value="1"/>
</dbReference>
<dbReference type="InterPro" id="IPR002716">
    <property type="entry name" value="PIN_dom"/>
</dbReference>
<dbReference type="GO" id="GO:0046872">
    <property type="term" value="F:metal ion binding"/>
    <property type="evidence" value="ECO:0007669"/>
    <property type="project" value="UniProtKB-KW"/>
</dbReference>
<gene>
    <name evidence="6" type="ORF">Atai01_49220</name>
</gene>
<evidence type="ECO:0000313" key="6">
    <source>
        <dbReference type="EMBL" id="GLY68303.1"/>
    </source>
</evidence>
<dbReference type="GO" id="GO:0016787">
    <property type="term" value="F:hydrolase activity"/>
    <property type="evidence" value="ECO:0007669"/>
    <property type="project" value="UniProtKB-KW"/>
</dbReference>
<keyword evidence="1" id="KW-0540">Nuclease</keyword>
<keyword evidence="3" id="KW-0378">Hydrolase</keyword>
<evidence type="ECO:0000259" key="5">
    <source>
        <dbReference type="Pfam" id="PF01850"/>
    </source>
</evidence>
<protein>
    <submittedName>
        <fullName evidence="6">Twitching motility protein PilT</fullName>
    </submittedName>
</protein>
<evidence type="ECO:0000256" key="3">
    <source>
        <dbReference type="ARBA" id="ARBA00022801"/>
    </source>
</evidence>
<feature type="domain" description="PIN" evidence="5">
    <location>
        <begin position="3"/>
        <end position="113"/>
    </location>
</feature>
<comment type="caution">
    <text evidence="6">The sequence shown here is derived from an EMBL/GenBank/DDBJ whole genome shotgun (WGS) entry which is preliminary data.</text>
</comment>
<keyword evidence="4" id="KW-0460">Magnesium</keyword>
<dbReference type="CDD" id="cd09874">
    <property type="entry name" value="PIN_MT3492-like"/>
    <property type="match status" value="1"/>
</dbReference>
<sequence length="150" mass="16223">MSVFADSSALVKLYAPESGYETIRSLTDLIVSQLARVEVPSAIWKKHRMAAMSASEARAMVDQFEADYFGVGDQPPRFAVVPISEVVLDVAARRTGIHGLRGYDAIQLATAQVVASADRDCREFACYDKALSAAAIGEGFRVLPSEQPGR</sequence>
<dbReference type="RefSeq" id="WP_285488316.1">
    <property type="nucleotide sequence ID" value="NZ_BSTI01000011.1"/>
</dbReference>
<accession>A0A9W6VEC5</accession>
<evidence type="ECO:0000256" key="1">
    <source>
        <dbReference type="ARBA" id="ARBA00022722"/>
    </source>
</evidence>
<reference evidence="6" key="1">
    <citation type="submission" date="2023-03" db="EMBL/GenBank/DDBJ databases">
        <title>Amycolatopsis taiwanensis NBRC 103393.</title>
        <authorList>
            <person name="Ichikawa N."/>
            <person name="Sato H."/>
            <person name="Tonouchi N."/>
        </authorList>
    </citation>
    <scope>NUCLEOTIDE SEQUENCE</scope>
    <source>
        <strain evidence="6">NBRC 103393</strain>
    </source>
</reference>
<name>A0A9W6VEC5_9PSEU</name>
<keyword evidence="7" id="KW-1185">Reference proteome</keyword>
<dbReference type="GO" id="GO:0004518">
    <property type="term" value="F:nuclease activity"/>
    <property type="evidence" value="ECO:0007669"/>
    <property type="project" value="UniProtKB-KW"/>
</dbReference>
<dbReference type="Pfam" id="PF01850">
    <property type="entry name" value="PIN"/>
    <property type="match status" value="1"/>
</dbReference>
<dbReference type="EMBL" id="BSTI01000011">
    <property type="protein sequence ID" value="GLY68303.1"/>
    <property type="molecule type" value="Genomic_DNA"/>
</dbReference>
<dbReference type="AlphaFoldDB" id="A0A9W6VEC5"/>